<dbReference type="Pfam" id="PF00933">
    <property type="entry name" value="Glyco_hydro_3"/>
    <property type="match status" value="1"/>
</dbReference>
<dbReference type="GO" id="GO:0009044">
    <property type="term" value="F:xylan 1,4-beta-xylosidase activity"/>
    <property type="evidence" value="ECO:0007669"/>
    <property type="project" value="InterPro"/>
</dbReference>
<feature type="domain" description="Fibronectin type III-like" evidence="4">
    <location>
        <begin position="715"/>
        <end position="787"/>
    </location>
</feature>
<dbReference type="OrthoDB" id="9805821at2"/>
<protein>
    <submittedName>
        <fullName evidence="5">Beta-glucosidase</fullName>
    </submittedName>
</protein>
<dbReference type="KEGG" id="ark:D6B99_10725"/>
<keyword evidence="3" id="KW-0378">Hydrolase</keyword>
<evidence type="ECO:0000313" key="6">
    <source>
        <dbReference type="Proteomes" id="UP000266118"/>
    </source>
</evidence>
<dbReference type="Gene3D" id="2.60.40.1080">
    <property type="match status" value="1"/>
</dbReference>
<dbReference type="SUPFAM" id="SSF49373">
    <property type="entry name" value="Invasin/intimin cell-adhesion fragments"/>
    <property type="match status" value="1"/>
</dbReference>
<dbReference type="InterPro" id="IPR017853">
    <property type="entry name" value="GH"/>
</dbReference>
<accession>A0A386HTU3</accession>
<keyword evidence="6" id="KW-1185">Reference proteome</keyword>
<keyword evidence="2" id="KW-0732">Signal</keyword>
<dbReference type="Proteomes" id="UP000266118">
    <property type="component" value="Chromosome"/>
</dbReference>
<dbReference type="InterPro" id="IPR001764">
    <property type="entry name" value="Glyco_hydro_3_N"/>
</dbReference>
<dbReference type="InterPro" id="IPR036962">
    <property type="entry name" value="Glyco_hydro_3_N_sf"/>
</dbReference>
<comment type="similarity">
    <text evidence="1">Belongs to the glycosyl hydrolase 3 family.</text>
</comment>
<reference evidence="5 6" key="1">
    <citation type="submission" date="2018-09" db="EMBL/GenBank/DDBJ databases">
        <title>Arachidicoccus sp. nov., a bacterium isolated from soil.</title>
        <authorList>
            <person name="Weon H.-Y."/>
            <person name="Kwon S.-W."/>
            <person name="Lee S.A."/>
        </authorList>
    </citation>
    <scope>NUCLEOTIDE SEQUENCE [LARGE SCALE GENOMIC DNA]</scope>
    <source>
        <strain evidence="5 6">KIS59-12</strain>
    </source>
</reference>
<sequence length="913" mass="99778">MSIFLLTVFIAKTYGQKEAPSSTIVSHKSLQPIYLNTNYSFRERAADLVSRMTLAEEVLQLHTNNSPAIPRLGVHQYIYWSEGQHGINAMFGNLHHGNTAKQDAYGSPQATSFPTNFASTMSWDPGLIYKETEAISDEARGFLDKSLFGVAQNNLGESRDDYGNLTYWAPTINMDRDPRWGRTDEAYGEDPYLASQMAAAFVNGYQGQTIDGQPFNKYLKVAATAKHFALNDIENNRQGISSDVNDEAIRDYYTATFRYLIEKAHVAGLMTSYNAINGTPAVASTYMVNELGQRTFGFSGYITSDCDAVGTTYNLFPRGHKWAAPGWETDQKAEKSTWVNKQTGQTVSGAAGGQAYAVRAGTALNCTGAEYTFPNIEEAIKAGILSKDVIDRALTRVFTIRMRTGEFDPAEDVPYTKITKSVIQSPAHQKLAEEVAENSLVLLKNDTVAGTNKPMLPIVPSSLKKIVILGDLADKVTLGGYSGNPSLKVSAVQGITTAIKAANPSASVIFDKTNSSTQAESAAYFSKQTKSDIKSADLVIVFVGTDESIAHEGKDRQNLAMPGNYESLIYQATTLGNPNMLMVIQSCGPVKINLVQDLFPAIVFSGYNGESQGTALANVLLGKKNPSGHLNFTWYKDATQLPSMSNYWLTPQKTNGLGRTYMYFTRKPSYPFGFGLSYSQFKFSNMTISSENISANDSVTISFDVKNTGNVSGATVAQLYVSSPKIKGKDLPIKRLEGFQKTEVLQPGQTQHISLMVKADNLSYWNEQDLKSIVYNGQYQFQIGYNSSDIAATQNVHIDGTVTPKINYVTVQPEKLIYHIGETINLKGKNKWIKSDINTEKEEPHAEADNILEAVNNDGSFVNLAKANMQYQSSNNAIAKVNAKGIVQLLGKGAVTITVNVNGVAGSSVIIVK</sequence>
<dbReference type="PANTHER" id="PTHR42721:SF3">
    <property type="entry name" value="BETA-D-XYLOSIDASE 5-RELATED"/>
    <property type="match status" value="1"/>
</dbReference>
<name>A0A386HTU3_9BACT</name>
<dbReference type="AlphaFoldDB" id="A0A386HTU3"/>
<dbReference type="SUPFAM" id="SSF51445">
    <property type="entry name" value="(Trans)glycosidases"/>
    <property type="match status" value="1"/>
</dbReference>
<dbReference type="GO" id="GO:0031222">
    <property type="term" value="P:arabinan catabolic process"/>
    <property type="evidence" value="ECO:0007669"/>
    <property type="project" value="TreeGrafter"/>
</dbReference>
<dbReference type="Pfam" id="PF14310">
    <property type="entry name" value="Fn3-like"/>
    <property type="match status" value="1"/>
</dbReference>
<dbReference type="InterPro" id="IPR008964">
    <property type="entry name" value="Invasin/intimin_cell_adhesion"/>
</dbReference>
<evidence type="ECO:0000256" key="2">
    <source>
        <dbReference type="ARBA" id="ARBA00022729"/>
    </source>
</evidence>
<gene>
    <name evidence="5" type="ORF">D6B99_10725</name>
</gene>
<evidence type="ECO:0000259" key="4">
    <source>
        <dbReference type="SMART" id="SM01217"/>
    </source>
</evidence>
<dbReference type="SUPFAM" id="SSF52279">
    <property type="entry name" value="Beta-D-glucan exohydrolase, C-terminal domain"/>
    <property type="match status" value="1"/>
</dbReference>
<dbReference type="Pfam" id="PF01915">
    <property type="entry name" value="Glyco_hydro_3_C"/>
    <property type="match status" value="1"/>
</dbReference>
<dbReference type="EMBL" id="CP032489">
    <property type="protein sequence ID" value="AYD49408.1"/>
    <property type="molecule type" value="Genomic_DNA"/>
</dbReference>
<dbReference type="Gene3D" id="3.20.20.300">
    <property type="entry name" value="Glycoside hydrolase, family 3, N-terminal domain"/>
    <property type="match status" value="1"/>
</dbReference>
<dbReference type="InterPro" id="IPR036881">
    <property type="entry name" value="Glyco_hydro_3_C_sf"/>
</dbReference>
<dbReference type="InterPro" id="IPR026891">
    <property type="entry name" value="Fn3-like"/>
</dbReference>
<dbReference type="GO" id="GO:0046556">
    <property type="term" value="F:alpha-L-arabinofuranosidase activity"/>
    <property type="evidence" value="ECO:0007669"/>
    <property type="project" value="TreeGrafter"/>
</dbReference>
<dbReference type="InterPro" id="IPR002772">
    <property type="entry name" value="Glyco_hydro_3_C"/>
</dbReference>
<organism evidence="5 6">
    <name type="scientific">Arachidicoccus soli</name>
    <dbReference type="NCBI Taxonomy" id="2341117"/>
    <lineage>
        <taxon>Bacteria</taxon>
        <taxon>Pseudomonadati</taxon>
        <taxon>Bacteroidota</taxon>
        <taxon>Chitinophagia</taxon>
        <taxon>Chitinophagales</taxon>
        <taxon>Chitinophagaceae</taxon>
        <taxon>Arachidicoccus</taxon>
    </lineage>
</organism>
<dbReference type="InterPro" id="IPR013783">
    <property type="entry name" value="Ig-like_fold"/>
</dbReference>
<evidence type="ECO:0000256" key="3">
    <source>
        <dbReference type="ARBA" id="ARBA00022801"/>
    </source>
</evidence>
<dbReference type="GO" id="GO:0045493">
    <property type="term" value="P:xylan catabolic process"/>
    <property type="evidence" value="ECO:0007669"/>
    <property type="project" value="InterPro"/>
</dbReference>
<dbReference type="Gene3D" id="2.60.40.10">
    <property type="entry name" value="Immunoglobulins"/>
    <property type="match status" value="1"/>
</dbReference>
<evidence type="ECO:0000256" key="1">
    <source>
        <dbReference type="ARBA" id="ARBA00005336"/>
    </source>
</evidence>
<dbReference type="SMART" id="SM01217">
    <property type="entry name" value="Fn3_like"/>
    <property type="match status" value="1"/>
</dbReference>
<evidence type="ECO:0000313" key="5">
    <source>
        <dbReference type="EMBL" id="AYD49408.1"/>
    </source>
</evidence>
<dbReference type="Gene3D" id="3.40.50.1700">
    <property type="entry name" value="Glycoside hydrolase family 3 C-terminal domain"/>
    <property type="match status" value="1"/>
</dbReference>
<dbReference type="PANTHER" id="PTHR42721">
    <property type="entry name" value="SUGAR HYDROLASE-RELATED"/>
    <property type="match status" value="1"/>
</dbReference>
<dbReference type="InterPro" id="IPR044993">
    <property type="entry name" value="BXL"/>
</dbReference>
<proteinExistence type="inferred from homology"/>